<feature type="transmembrane region" description="Helical" evidence="6">
    <location>
        <begin position="39"/>
        <end position="60"/>
    </location>
</feature>
<evidence type="ECO:0000256" key="6">
    <source>
        <dbReference type="SAM" id="Phobius"/>
    </source>
</evidence>
<dbReference type="EMBL" id="BSUK01000001">
    <property type="protein sequence ID" value="GMA24817.1"/>
    <property type="molecule type" value="Genomic_DNA"/>
</dbReference>
<dbReference type="RefSeq" id="WP_284293535.1">
    <property type="nucleotide sequence ID" value="NZ_BSUK01000001.1"/>
</dbReference>
<dbReference type="Proteomes" id="UP001157091">
    <property type="component" value="Unassembled WGS sequence"/>
</dbReference>
<evidence type="ECO:0000313" key="8">
    <source>
        <dbReference type="Proteomes" id="UP001157091"/>
    </source>
</evidence>
<feature type="transmembrane region" description="Helical" evidence="6">
    <location>
        <begin position="80"/>
        <end position="103"/>
    </location>
</feature>
<dbReference type="PANTHER" id="PTHR32196">
    <property type="entry name" value="ABC TRANSPORTER PERMEASE PROTEIN YPHD-RELATED-RELATED"/>
    <property type="match status" value="1"/>
</dbReference>
<comment type="subcellular location">
    <subcellularLocation>
        <location evidence="1">Cell membrane</location>
        <topology evidence="1">Multi-pass membrane protein</topology>
    </subcellularLocation>
</comment>
<keyword evidence="3 6" id="KW-0812">Transmembrane</keyword>
<feature type="transmembrane region" description="Helical" evidence="6">
    <location>
        <begin position="239"/>
        <end position="257"/>
    </location>
</feature>
<evidence type="ECO:0000313" key="7">
    <source>
        <dbReference type="EMBL" id="GMA24817.1"/>
    </source>
</evidence>
<keyword evidence="4 6" id="KW-1133">Transmembrane helix</keyword>
<name>A0ABQ6I2Y0_9MICO</name>
<feature type="transmembrane region" description="Helical" evidence="6">
    <location>
        <begin position="318"/>
        <end position="338"/>
    </location>
</feature>
<feature type="transmembrane region" description="Helical" evidence="6">
    <location>
        <begin position="278"/>
        <end position="306"/>
    </location>
</feature>
<dbReference type="Pfam" id="PF02653">
    <property type="entry name" value="BPD_transp_2"/>
    <property type="match status" value="1"/>
</dbReference>
<protein>
    <submittedName>
        <fullName evidence="7">ABC transporter permease</fullName>
    </submittedName>
</protein>
<sequence>MTTIEVQPRTADEEFAERRRHIGQKIQHFVHRHPWSSPLAILIVTVMCFSAISAQFSAAVNLSLVLQQSAVLAAVSAGQVLVLISGGVDLSVGSLMVLTTLVVGKLSADAGLPDVIALLAGAAAGAALGAFNGSMIARFKLNPFIVTLGSLSIFGALVTLVSGGESIDAGKFGSLINLTGKSFKIAGFTFTWGIVVVAVLYLVLSYMLLQTSWGRHVFAVGDDSEAARLVAIRVSRVRMSVYIAAGVIMAIAGWVLIGRTAAASPQAATTVNLDSITAVVIGGTSLAGGRGSIIGAVVGSVLVTVFRNGLFLVGVDALYQNLAVGVLTIVAVGLDQWIRKVKA</sequence>
<accession>A0ABQ6I2Y0</accession>
<reference evidence="8" key="1">
    <citation type="journal article" date="2019" name="Int. J. Syst. Evol. Microbiol.">
        <title>The Global Catalogue of Microorganisms (GCM) 10K type strain sequencing project: providing services to taxonomists for standard genome sequencing and annotation.</title>
        <authorList>
            <consortium name="The Broad Institute Genomics Platform"/>
            <consortium name="The Broad Institute Genome Sequencing Center for Infectious Disease"/>
            <person name="Wu L."/>
            <person name="Ma J."/>
        </authorList>
    </citation>
    <scope>NUCLEOTIDE SEQUENCE [LARGE SCALE GENOMIC DNA]</scope>
    <source>
        <strain evidence="8">NBRC 106348</strain>
    </source>
</reference>
<feature type="transmembrane region" description="Helical" evidence="6">
    <location>
        <begin position="115"/>
        <end position="137"/>
    </location>
</feature>
<keyword evidence="8" id="KW-1185">Reference proteome</keyword>
<evidence type="ECO:0000256" key="5">
    <source>
        <dbReference type="ARBA" id="ARBA00023136"/>
    </source>
</evidence>
<keyword evidence="2" id="KW-1003">Cell membrane</keyword>
<feature type="transmembrane region" description="Helical" evidence="6">
    <location>
        <begin position="185"/>
        <end position="209"/>
    </location>
</feature>
<dbReference type="PANTHER" id="PTHR32196:SF72">
    <property type="entry name" value="RIBOSE IMPORT PERMEASE PROTEIN RBSC"/>
    <property type="match status" value="1"/>
</dbReference>
<dbReference type="InterPro" id="IPR001851">
    <property type="entry name" value="ABC_transp_permease"/>
</dbReference>
<keyword evidence="5 6" id="KW-0472">Membrane</keyword>
<comment type="caution">
    <text evidence="7">The sequence shown here is derived from an EMBL/GenBank/DDBJ whole genome shotgun (WGS) entry which is preliminary data.</text>
</comment>
<organism evidence="7 8">
    <name type="scientific">Luteimicrobium album</name>
    <dbReference type="NCBI Taxonomy" id="1054550"/>
    <lineage>
        <taxon>Bacteria</taxon>
        <taxon>Bacillati</taxon>
        <taxon>Actinomycetota</taxon>
        <taxon>Actinomycetes</taxon>
        <taxon>Micrococcales</taxon>
        <taxon>Luteimicrobium</taxon>
    </lineage>
</organism>
<dbReference type="CDD" id="cd06579">
    <property type="entry name" value="TM_PBP1_transp_AraH_like"/>
    <property type="match status" value="1"/>
</dbReference>
<gene>
    <name evidence="7" type="ORF">GCM10025864_25760</name>
</gene>
<evidence type="ECO:0000256" key="2">
    <source>
        <dbReference type="ARBA" id="ARBA00022475"/>
    </source>
</evidence>
<proteinExistence type="predicted"/>
<evidence type="ECO:0000256" key="1">
    <source>
        <dbReference type="ARBA" id="ARBA00004651"/>
    </source>
</evidence>
<feature type="transmembrane region" description="Helical" evidence="6">
    <location>
        <begin position="143"/>
        <end position="164"/>
    </location>
</feature>
<evidence type="ECO:0000256" key="4">
    <source>
        <dbReference type="ARBA" id="ARBA00022989"/>
    </source>
</evidence>
<evidence type="ECO:0000256" key="3">
    <source>
        <dbReference type="ARBA" id="ARBA00022692"/>
    </source>
</evidence>